<proteinExistence type="predicted"/>
<accession>A0A822XPE5</accession>
<protein>
    <submittedName>
        <fullName evidence="1">Uncharacterized protein</fullName>
    </submittedName>
</protein>
<gene>
    <name evidence="1" type="ORF">HUJ06_023640</name>
</gene>
<evidence type="ECO:0000313" key="2">
    <source>
        <dbReference type="Proteomes" id="UP000607653"/>
    </source>
</evidence>
<dbReference type="Proteomes" id="UP000607653">
    <property type="component" value="Unassembled WGS sequence"/>
</dbReference>
<reference evidence="1 2" key="1">
    <citation type="journal article" date="2020" name="Mol. Biol. Evol.">
        <title>Distinct Expression and Methylation Patterns for Genes with Different Fates following a Single Whole-Genome Duplication in Flowering Plants.</title>
        <authorList>
            <person name="Shi T."/>
            <person name="Rahmani R.S."/>
            <person name="Gugger P.F."/>
            <person name="Wang M."/>
            <person name="Li H."/>
            <person name="Zhang Y."/>
            <person name="Li Z."/>
            <person name="Wang Q."/>
            <person name="Van de Peer Y."/>
            <person name="Marchal K."/>
            <person name="Chen J."/>
        </authorList>
    </citation>
    <scope>NUCLEOTIDE SEQUENCE [LARGE SCALE GENOMIC DNA]</scope>
    <source>
        <tissue evidence="1">Leaf</tissue>
    </source>
</reference>
<dbReference type="AlphaFoldDB" id="A0A822XPE5"/>
<name>A0A822XPE5_NELNU</name>
<dbReference type="EMBL" id="DUZY01000001">
    <property type="protein sequence ID" value="DAD22177.1"/>
    <property type="molecule type" value="Genomic_DNA"/>
</dbReference>
<organism evidence="1 2">
    <name type="scientific">Nelumbo nucifera</name>
    <name type="common">Sacred lotus</name>
    <dbReference type="NCBI Taxonomy" id="4432"/>
    <lineage>
        <taxon>Eukaryota</taxon>
        <taxon>Viridiplantae</taxon>
        <taxon>Streptophyta</taxon>
        <taxon>Embryophyta</taxon>
        <taxon>Tracheophyta</taxon>
        <taxon>Spermatophyta</taxon>
        <taxon>Magnoliopsida</taxon>
        <taxon>Proteales</taxon>
        <taxon>Nelumbonaceae</taxon>
        <taxon>Nelumbo</taxon>
    </lineage>
</organism>
<sequence>MMEKYVNRSLKCELTNLKEENKSYGVLGFYRKKRKMAKLFLYFFNGDVNLY</sequence>
<evidence type="ECO:0000313" key="1">
    <source>
        <dbReference type="EMBL" id="DAD22177.1"/>
    </source>
</evidence>
<comment type="caution">
    <text evidence="1">The sequence shown here is derived from an EMBL/GenBank/DDBJ whole genome shotgun (WGS) entry which is preliminary data.</text>
</comment>
<keyword evidence="2" id="KW-1185">Reference proteome</keyword>